<evidence type="ECO:0000313" key="3">
    <source>
        <dbReference type="EMBL" id="KAF5310186.1"/>
    </source>
</evidence>
<feature type="signal peptide" evidence="1">
    <location>
        <begin position="1"/>
        <end position="20"/>
    </location>
</feature>
<dbReference type="EMBL" id="JAACJJ010000058">
    <property type="protein sequence ID" value="KAF5310186.1"/>
    <property type="molecule type" value="Genomic_DNA"/>
</dbReference>
<accession>A0A8H5AT11</accession>
<evidence type="ECO:0000259" key="2">
    <source>
        <dbReference type="Pfam" id="PF09362"/>
    </source>
</evidence>
<name>A0A8H5AT11_9AGAR</name>
<gene>
    <name evidence="3" type="ORF">D9619_010599</name>
</gene>
<dbReference type="PANTHER" id="PTHR43662:SF3">
    <property type="entry name" value="DOMAIN PROTEIN, PUTATIVE (AFU_ORTHOLOGUE AFUA_6G11970)-RELATED"/>
    <property type="match status" value="1"/>
</dbReference>
<sequence>MMFFGLSAVSTLLFVGPSYAWFKVACTSPLVQERLDPIISPGVSPSNHVHTIHGASNFAANSTYDTLQGSNCTSCVVAEDLSNYWFPKLYFHDPNNGTFTPVPNGGLLVYYQNRGTGDVSNGGTGLKAFPQGFKMISGSPTRRSKKYTVGEGSQAELAERAVEWECLRYTVTQGYNSANTSQGFPTTDCEAGLNARIHMPACWDGVNLDSPDHVSHTAFLSDLDNGDCPSTHPVPLMKLLYEVTWDVHSLASFWNPSKNAWPFVWSTGDPTGFSWHADFQNGWNQTTLQSAIDKCNNPNDQTGQGVAEACSFLTVRTLSTADKCKSTPTVNEAVDGQLDKLPGCNPLQAGPQDATLRSDAGCSLAPTSPAATPTSAATSKFRLFELTAFLPFAAGAMISAALF</sequence>
<dbReference type="PANTHER" id="PTHR43662">
    <property type="match status" value="1"/>
</dbReference>
<organism evidence="3 4">
    <name type="scientific">Psilocybe cf. subviscida</name>
    <dbReference type="NCBI Taxonomy" id="2480587"/>
    <lineage>
        <taxon>Eukaryota</taxon>
        <taxon>Fungi</taxon>
        <taxon>Dikarya</taxon>
        <taxon>Basidiomycota</taxon>
        <taxon>Agaricomycotina</taxon>
        <taxon>Agaricomycetes</taxon>
        <taxon>Agaricomycetidae</taxon>
        <taxon>Agaricales</taxon>
        <taxon>Agaricineae</taxon>
        <taxon>Strophariaceae</taxon>
        <taxon>Psilocybe</taxon>
    </lineage>
</organism>
<dbReference type="AlphaFoldDB" id="A0A8H5AT11"/>
<comment type="caution">
    <text evidence="3">The sequence shown here is derived from an EMBL/GenBank/DDBJ whole genome shotgun (WGS) entry which is preliminary data.</text>
</comment>
<protein>
    <recommendedName>
        <fullName evidence="2">DUF1996 domain-containing protein</fullName>
    </recommendedName>
</protein>
<evidence type="ECO:0000256" key="1">
    <source>
        <dbReference type="SAM" id="SignalP"/>
    </source>
</evidence>
<keyword evidence="1" id="KW-0732">Signal</keyword>
<feature type="chain" id="PRO_5034617365" description="DUF1996 domain-containing protein" evidence="1">
    <location>
        <begin position="21"/>
        <end position="403"/>
    </location>
</feature>
<dbReference type="Proteomes" id="UP000567179">
    <property type="component" value="Unassembled WGS sequence"/>
</dbReference>
<evidence type="ECO:0000313" key="4">
    <source>
        <dbReference type="Proteomes" id="UP000567179"/>
    </source>
</evidence>
<dbReference type="OrthoDB" id="74764at2759"/>
<dbReference type="InterPro" id="IPR018535">
    <property type="entry name" value="DUF1996"/>
</dbReference>
<proteinExistence type="predicted"/>
<reference evidence="3 4" key="1">
    <citation type="journal article" date="2020" name="ISME J.">
        <title>Uncovering the hidden diversity of litter-decomposition mechanisms in mushroom-forming fungi.</title>
        <authorList>
            <person name="Floudas D."/>
            <person name="Bentzer J."/>
            <person name="Ahren D."/>
            <person name="Johansson T."/>
            <person name="Persson P."/>
            <person name="Tunlid A."/>
        </authorList>
    </citation>
    <scope>NUCLEOTIDE SEQUENCE [LARGE SCALE GENOMIC DNA]</scope>
    <source>
        <strain evidence="3 4">CBS 101986</strain>
    </source>
</reference>
<dbReference type="Pfam" id="PF09362">
    <property type="entry name" value="DUF1996"/>
    <property type="match status" value="1"/>
</dbReference>
<feature type="domain" description="DUF1996" evidence="2">
    <location>
        <begin position="36"/>
        <end position="283"/>
    </location>
</feature>
<keyword evidence="4" id="KW-1185">Reference proteome</keyword>